<dbReference type="Proteomes" id="UP000315677">
    <property type="component" value="Unassembled WGS sequence"/>
</dbReference>
<gene>
    <name evidence="1" type="ORF">FB558_2064</name>
</gene>
<accession>A0A543E113</accession>
<evidence type="ECO:0000313" key="1">
    <source>
        <dbReference type="EMBL" id="TQM15281.1"/>
    </source>
</evidence>
<comment type="caution">
    <text evidence="1">The sequence shown here is derived from an EMBL/GenBank/DDBJ whole genome shotgun (WGS) entry which is preliminary data.</text>
</comment>
<dbReference type="AlphaFoldDB" id="A0A543E113"/>
<name>A0A543E113_9PSEU</name>
<dbReference type="EMBL" id="VFPA01000001">
    <property type="protein sequence ID" value="TQM15281.1"/>
    <property type="molecule type" value="Genomic_DNA"/>
</dbReference>
<reference evidence="1 2" key="1">
    <citation type="submission" date="2019-06" db="EMBL/GenBank/DDBJ databases">
        <title>Sequencing the genomes of 1000 actinobacteria strains.</title>
        <authorList>
            <person name="Klenk H.-P."/>
        </authorList>
    </citation>
    <scope>NUCLEOTIDE SEQUENCE [LARGE SCALE GENOMIC DNA]</scope>
    <source>
        <strain evidence="1 2">DSM 45301</strain>
    </source>
</reference>
<evidence type="ECO:0000313" key="2">
    <source>
        <dbReference type="Proteomes" id="UP000315677"/>
    </source>
</evidence>
<proteinExistence type="predicted"/>
<keyword evidence="2" id="KW-1185">Reference proteome</keyword>
<organism evidence="1 2">
    <name type="scientific">Pseudonocardia kunmingensis</name>
    <dbReference type="NCBI Taxonomy" id="630975"/>
    <lineage>
        <taxon>Bacteria</taxon>
        <taxon>Bacillati</taxon>
        <taxon>Actinomycetota</taxon>
        <taxon>Actinomycetes</taxon>
        <taxon>Pseudonocardiales</taxon>
        <taxon>Pseudonocardiaceae</taxon>
        <taxon>Pseudonocardia</taxon>
    </lineage>
</organism>
<protein>
    <submittedName>
        <fullName evidence="1">Uncharacterized protein</fullName>
    </submittedName>
</protein>
<sequence length="41" mass="4314">MTSIRSCGKGAVERALTCDPAVEPADRIAFLGGGRPVEEPR</sequence>